<gene>
    <name evidence="2" type="ORF">EHS24_001462</name>
</gene>
<feature type="region of interest" description="Disordered" evidence="1">
    <location>
        <begin position="1"/>
        <end position="39"/>
    </location>
</feature>
<comment type="caution">
    <text evidence="2">The sequence shown here is derived from an EMBL/GenBank/DDBJ whole genome shotgun (WGS) entry which is preliminary data.</text>
</comment>
<dbReference type="OrthoDB" id="2565179at2759"/>
<evidence type="ECO:0000313" key="3">
    <source>
        <dbReference type="Proteomes" id="UP000279236"/>
    </source>
</evidence>
<feature type="compositionally biased region" description="Basic and acidic residues" evidence="1">
    <location>
        <begin position="570"/>
        <end position="581"/>
    </location>
</feature>
<feature type="compositionally biased region" description="Low complexity" evidence="1">
    <location>
        <begin position="205"/>
        <end position="214"/>
    </location>
</feature>
<feature type="region of interest" description="Disordered" evidence="1">
    <location>
        <begin position="552"/>
        <end position="597"/>
    </location>
</feature>
<feature type="compositionally biased region" description="Pro residues" evidence="1">
    <location>
        <begin position="215"/>
        <end position="225"/>
    </location>
</feature>
<keyword evidence="3" id="KW-1185">Reference proteome</keyword>
<dbReference type="RefSeq" id="XP_028474563.1">
    <property type="nucleotide sequence ID" value="XM_028617256.1"/>
</dbReference>
<reference evidence="2 3" key="1">
    <citation type="submission" date="2018-11" db="EMBL/GenBank/DDBJ databases">
        <title>Genome sequence of Apiotrichum porosum DSM 27194.</title>
        <authorList>
            <person name="Aliyu H."/>
            <person name="Gorte O."/>
            <person name="Ochsenreither K."/>
        </authorList>
    </citation>
    <scope>NUCLEOTIDE SEQUENCE [LARGE SCALE GENOMIC DNA]</scope>
    <source>
        <strain evidence="2 3">DSM 27194</strain>
    </source>
</reference>
<feature type="compositionally biased region" description="Polar residues" evidence="1">
    <location>
        <begin position="28"/>
        <end position="39"/>
    </location>
</feature>
<feature type="compositionally biased region" description="Acidic residues" evidence="1">
    <location>
        <begin position="582"/>
        <end position="597"/>
    </location>
</feature>
<dbReference type="Proteomes" id="UP000279236">
    <property type="component" value="Unassembled WGS sequence"/>
</dbReference>
<evidence type="ECO:0000256" key="1">
    <source>
        <dbReference type="SAM" id="MobiDB-lite"/>
    </source>
</evidence>
<feature type="compositionally biased region" description="Low complexity" evidence="1">
    <location>
        <begin position="108"/>
        <end position="121"/>
    </location>
</feature>
<protein>
    <submittedName>
        <fullName evidence="2">Uncharacterized protein</fullName>
    </submittedName>
</protein>
<organism evidence="2 3">
    <name type="scientific">Apiotrichum porosum</name>
    <dbReference type="NCBI Taxonomy" id="105984"/>
    <lineage>
        <taxon>Eukaryota</taxon>
        <taxon>Fungi</taxon>
        <taxon>Dikarya</taxon>
        <taxon>Basidiomycota</taxon>
        <taxon>Agaricomycotina</taxon>
        <taxon>Tremellomycetes</taxon>
        <taxon>Trichosporonales</taxon>
        <taxon>Trichosporonaceae</taxon>
        <taxon>Apiotrichum</taxon>
    </lineage>
</organism>
<feature type="region of interest" description="Disordered" evidence="1">
    <location>
        <begin position="108"/>
        <end position="234"/>
    </location>
</feature>
<dbReference type="GeneID" id="39586005"/>
<sequence length="597" mass="65590">MAPRDLPGRPTAREAMESAAPVPEITKQRLTPSSIQRPQTNASTALNHLGFPDNDERPHIGQCNGRGVMLVPLVLRSIVLPYLRTSTTHAAAASSSTAPRLAAASISSSARTSRAAEAELSQEGGLEHTPFQPAWEPPAELRHHARTRRPPPTTTHLPLAAYPGQQHCVGPPHTKGKPPPRPKPPREEDAKTKTKLSKTKPGSESSPDPHLALDPSPPSPSPLQPTPSQDTAVQRVPVIHKPVDIFDRTPNVPEYVLPPNIDMMIKAKLYRLAVYTILSTVEYSIDESLVQEVARKLRNRGAGALAIRLQRSVKQPFRPNGKPHILLPLCTEAELAAGVETAAPAPPKPAGYWRLPLVPFKPDEVRGLTPVERRTRFYNSEISRHMTVQHPIPRSSPILRMGQPKPKLRKVRDMLTYIDTLRRNHKFIPDRVTANIVLKAWLMQVSRGKTWRDEHGARKQDLRNIFDIVATSIETETPIHIPNPDPGPVPDFDFITAVDYHRHVVPFGRLVMEAMVRAGDREGRQVVKVWMDKMRDQCEAKEKAAAAASAAASAAAANAAVEAKTKTKVKAGEEAKEVGKEEEGEGEGEDEDVAGQA</sequence>
<proteinExistence type="predicted"/>
<accession>A0A427XKN5</accession>
<dbReference type="AlphaFoldDB" id="A0A427XKN5"/>
<name>A0A427XKN5_9TREE</name>
<feature type="compositionally biased region" description="Low complexity" evidence="1">
    <location>
        <begin position="552"/>
        <end position="562"/>
    </location>
</feature>
<dbReference type="EMBL" id="RSCE01000010">
    <property type="protein sequence ID" value="RSH79416.1"/>
    <property type="molecule type" value="Genomic_DNA"/>
</dbReference>
<evidence type="ECO:0000313" key="2">
    <source>
        <dbReference type="EMBL" id="RSH79416.1"/>
    </source>
</evidence>